<sequence length="147" mass="17010">MPAAKDLHINYKEVFGAVQGVQRWARFWADSTVIVHTDSTVTKAILNRGRSRHPFINLLLRQMFWLCVKYNFTVRAIHVPGLLNTFPDTVSRLHERGKCKQLAILLAYWSHSAVSASLDVSGHMSLQSLRFLLQETQRHFSYSWKKN</sequence>
<organism evidence="1 2">
    <name type="scientific">Batillaria attramentaria</name>
    <dbReference type="NCBI Taxonomy" id="370345"/>
    <lineage>
        <taxon>Eukaryota</taxon>
        <taxon>Metazoa</taxon>
        <taxon>Spiralia</taxon>
        <taxon>Lophotrochozoa</taxon>
        <taxon>Mollusca</taxon>
        <taxon>Gastropoda</taxon>
        <taxon>Caenogastropoda</taxon>
        <taxon>Sorbeoconcha</taxon>
        <taxon>Cerithioidea</taxon>
        <taxon>Batillariidae</taxon>
        <taxon>Batillaria</taxon>
    </lineage>
</organism>
<evidence type="ECO:0008006" key="3">
    <source>
        <dbReference type="Google" id="ProtNLM"/>
    </source>
</evidence>
<evidence type="ECO:0000313" key="1">
    <source>
        <dbReference type="EMBL" id="KAK7490569.1"/>
    </source>
</evidence>
<proteinExistence type="predicted"/>
<dbReference type="PANTHER" id="PTHR33050">
    <property type="entry name" value="REVERSE TRANSCRIPTASE DOMAIN-CONTAINING PROTEIN"/>
    <property type="match status" value="1"/>
</dbReference>
<dbReference type="Proteomes" id="UP001519460">
    <property type="component" value="Unassembled WGS sequence"/>
</dbReference>
<name>A0ABD0KUJ7_9CAEN</name>
<dbReference type="AlphaFoldDB" id="A0ABD0KUJ7"/>
<protein>
    <recommendedName>
        <fullName evidence="3">RNase H type-1 domain-containing protein</fullName>
    </recommendedName>
</protein>
<dbReference type="PANTHER" id="PTHR33050:SF7">
    <property type="entry name" value="RIBONUCLEASE H"/>
    <property type="match status" value="1"/>
</dbReference>
<accession>A0ABD0KUJ7</accession>
<dbReference type="InterPro" id="IPR052055">
    <property type="entry name" value="Hepadnavirus_pol/RT"/>
</dbReference>
<dbReference type="CDD" id="cd09275">
    <property type="entry name" value="RNase_HI_RT_DIRS1"/>
    <property type="match status" value="1"/>
</dbReference>
<evidence type="ECO:0000313" key="2">
    <source>
        <dbReference type="Proteomes" id="UP001519460"/>
    </source>
</evidence>
<reference evidence="1 2" key="1">
    <citation type="journal article" date="2023" name="Sci. Data">
        <title>Genome assembly of the Korean intertidal mud-creeper Batillaria attramentaria.</title>
        <authorList>
            <person name="Patra A.K."/>
            <person name="Ho P.T."/>
            <person name="Jun S."/>
            <person name="Lee S.J."/>
            <person name="Kim Y."/>
            <person name="Won Y.J."/>
        </authorList>
    </citation>
    <scope>NUCLEOTIDE SEQUENCE [LARGE SCALE GENOMIC DNA]</scope>
    <source>
        <strain evidence="1">Wonlab-2016</strain>
    </source>
</reference>
<keyword evidence="2" id="KW-1185">Reference proteome</keyword>
<comment type="caution">
    <text evidence="1">The sequence shown here is derived from an EMBL/GenBank/DDBJ whole genome shotgun (WGS) entry which is preliminary data.</text>
</comment>
<dbReference type="EMBL" id="JACVVK020000125">
    <property type="protein sequence ID" value="KAK7490569.1"/>
    <property type="molecule type" value="Genomic_DNA"/>
</dbReference>
<gene>
    <name evidence="1" type="ORF">BaRGS_00018172</name>
</gene>